<reference evidence="2" key="1">
    <citation type="submission" date="2023-04" db="EMBL/GenBank/DDBJ databases">
        <title>Black Yeasts Isolated from many extreme environments.</title>
        <authorList>
            <person name="Coleine C."/>
            <person name="Stajich J.E."/>
            <person name="Selbmann L."/>
        </authorList>
    </citation>
    <scope>NUCLEOTIDE SEQUENCE</scope>
    <source>
        <strain evidence="2">CCFEE 5312</strain>
    </source>
</reference>
<proteinExistence type="predicted"/>
<evidence type="ECO:0000313" key="3">
    <source>
        <dbReference type="Proteomes" id="UP001271007"/>
    </source>
</evidence>
<organism evidence="2 3">
    <name type="scientific">Extremus antarcticus</name>
    <dbReference type="NCBI Taxonomy" id="702011"/>
    <lineage>
        <taxon>Eukaryota</taxon>
        <taxon>Fungi</taxon>
        <taxon>Dikarya</taxon>
        <taxon>Ascomycota</taxon>
        <taxon>Pezizomycotina</taxon>
        <taxon>Dothideomycetes</taxon>
        <taxon>Dothideomycetidae</taxon>
        <taxon>Mycosphaerellales</taxon>
        <taxon>Extremaceae</taxon>
        <taxon>Extremus</taxon>
    </lineage>
</organism>
<comment type="caution">
    <text evidence="2">The sequence shown here is derived from an EMBL/GenBank/DDBJ whole genome shotgun (WGS) entry which is preliminary data.</text>
</comment>
<protein>
    <submittedName>
        <fullName evidence="2">Uncharacterized protein</fullName>
    </submittedName>
</protein>
<accession>A0AAJ0GI08</accession>
<keyword evidence="3" id="KW-1185">Reference proteome</keyword>
<feature type="compositionally biased region" description="Pro residues" evidence="1">
    <location>
        <begin position="68"/>
        <end position="91"/>
    </location>
</feature>
<sequence>MAIPLDLLLRLPPALRSSIITTSPSQSSTILQWLPRRPFSNTPSRLVRQTKPPSKPTHTPRPKLTTGKPPPNAPPPTSRPPPTNLPPRPPVFAPKPPIRAEIFSQLSKTPTLLLYRAPSHTSLQLSSFLLGTAAIFATYQQTLLARADPGDIETGRLELKVPWYLRSIWLFVGLCYALASARAYMAPLKMIRRISLTTQPSAGTLETMGGPTAGRNVWLRFEMRHPVPFARRAGVVIEAPLKGVTLDSEVQSHDLSYNTIPVNEAGAWTAAYAEKPIANPKATVDADSKEAIANEQAPVVAEVKAEPEKDADVKTTRSLWETTKQDIRRIFYRDGMAYVRIPGKGNWKLDLSGCEMLDHGRPLEEAMKVEPRLHGEQSWVGHLKTWLGR</sequence>
<dbReference type="Proteomes" id="UP001271007">
    <property type="component" value="Unassembled WGS sequence"/>
</dbReference>
<dbReference type="AlphaFoldDB" id="A0AAJ0GI08"/>
<feature type="region of interest" description="Disordered" evidence="1">
    <location>
        <begin position="36"/>
        <end position="91"/>
    </location>
</feature>
<name>A0AAJ0GI08_9PEZI</name>
<evidence type="ECO:0000313" key="2">
    <source>
        <dbReference type="EMBL" id="KAK3057974.1"/>
    </source>
</evidence>
<gene>
    <name evidence="2" type="ORF">LTR09_001051</name>
</gene>
<dbReference type="EMBL" id="JAWDJX010000002">
    <property type="protein sequence ID" value="KAK3057974.1"/>
    <property type="molecule type" value="Genomic_DNA"/>
</dbReference>
<evidence type="ECO:0000256" key="1">
    <source>
        <dbReference type="SAM" id="MobiDB-lite"/>
    </source>
</evidence>